<dbReference type="Gene3D" id="1.25.40.10">
    <property type="entry name" value="Tetratricopeptide repeat domain"/>
    <property type="match status" value="1"/>
</dbReference>
<gene>
    <name evidence="4" type="ORF">GCM10010909_25780</name>
</gene>
<feature type="signal peptide" evidence="3">
    <location>
        <begin position="1"/>
        <end position="22"/>
    </location>
</feature>
<evidence type="ECO:0000313" key="5">
    <source>
        <dbReference type="Proteomes" id="UP001156641"/>
    </source>
</evidence>
<feature type="region of interest" description="Disordered" evidence="2">
    <location>
        <begin position="48"/>
        <end position="79"/>
    </location>
</feature>
<feature type="compositionally biased region" description="Gly residues" evidence="2">
    <location>
        <begin position="50"/>
        <end position="59"/>
    </location>
</feature>
<sequence>MRQNLLALAVFASMLPIGAAQGQPLVQSQEGIALENQILQLQSQVQQLQSGGGGNGGSALGNSSAPVPPPASGTGAPGGGIVASLLNQVNDLQTQVQQLSGRVDTLQNQVDTQHAATEKEIGDLKFQMTNGATPGATPGTPQAAPGPQTSAPPAPAAPAPLPPASAVSGSPATMLHDGLAAYARHDYATAEAAANAILSTAKGSPQAYRAQYLLGQSLSAEGKPQAAAIAYDDAYNLNRTGTWAPQSLFGLASSLADIKQNEAACDTLSSLNSQFPTPPAGMKDKIDALSHRAHCS</sequence>
<comment type="caution">
    <text evidence="4">The sequence shown here is derived from an EMBL/GenBank/DDBJ whole genome shotgun (WGS) entry which is preliminary data.</text>
</comment>
<name>A0ABQ6ABD5_9PROT</name>
<reference evidence="5" key="1">
    <citation type="journal article" date="2019" name="Int. J. Syst. Evol. Microbiol.">
        <title>The Global Catalogue of Microorganisms (GCM) 10K type strain sequencing project: providing services to taxonomists for standard genome sequencing and annotation.</title>
        <authorList>
            <consortium name="The Broad Institute Genomics Platform"/>
            <consortium name="The Broad Institute Genome Sequencing Center for Infectious Disease"/>
            <person name="Wu L."/>
            <person name="Ma J."/>
        </authorList>
    </citation>
    <scope>NUCLEOTIDE SEQUENCE [LARGE SCALE GENOMIC DNA]</scope>
    <source>
        <strain evidence="5">NBRC 112502</strain>
    </source>
</reference>
<feature type="compositionally biased region" description="Low complexity" evidence="2">
    <location>
        <begin position="131"/>
        <end position="149"/>
    </location>
</feature>
<evidence type="ECO:0000256" key="3">
    <source>
        <dbReference type="SAM" id="SignalP"/>
    </source>
</evidence>
<protein>
    <recommendedName>
        <fullName evidence="6">TolA-binding protein</fullName>
    </recommendedName>
</protein>
<feature type="chain" id="PRO_5045789494" description="TolA-binding protein" evidence="3">
    <location>
        <begin position="23"/>
        <end position="296"/>
    </location>
</feature>
<evidence type="ECO:0000313" key="4">
    <source>
        <dbReference type="EMBL" id="GLR67897.1"/>
    </source>
</evidence>
<dbReference type="Proteomes" id="UP001156641">
    <property type="component" value="Unassembled WGS sequence"/>
</dbReference>
<proteinExistence type="predicted"/>
<dbReference type="RefSeq" id="WP_284258694.1">
    <property type="nucleotide sequence ID" value="NZ_BSOS01000073.1"/>
</dbReference>
<evidence type="ECO:0000256" key="1">
    <source>
        <dbReference type="SAM" id="Coils"/>
    </source>
</evidence>
<feature type="compositionally biased region" description="Pro residues" evidence="2">
    <location>
        <begin position="150"/>
        <end position="163"/>
    </location>
</feature>
<keyword evidence="1" id="KW-0175">Coiled coil</keyword>
<keyword evidence="3" id="KW-0732">Signal</keyword>
<evidence type="ECO:0008006" key="6">
    <source>
        <dbReference type="Google" id="ProtNLM"/>
    </source>
</evidence>
<dbReference type="SUPFAM" id="SSF48452">
    <property type="entry name" value="TPR-like"/>
    <property type="match status" value="1"/>
</dbReference>
<evidence type="ECO:0000256" key="2">
    <source>
        <dbReference type="SAM" id="MobiDB-lite"/>
    </source>
</evidence>
<dbReference type="InterPro" id="IPR011990">
    <property type="entry name" value="TPR-like_helical_dom_sf"/>
</dbReference>
<keyword evidence="5" id="KW-1185">Reference proteome</keyword>
<feature type="coiled-coil region" evidence="1">
    <location>
        <begin position="82"/>
        <end position="109"/>
    </location>
</feature>
<dbReference type="EMBL" id="BSOS01000073">
    <property type="protein sequence ID" value="GLR67897.1"/>
    <property type="molecule type" value="Genomic_DNA"/>
</dbReference>
<accession>A0ABQ6ABD5</accession>
<feature type="region of interest" description="Disordered" evidence="2">
    <location>
        <begin position="128"/>
        <end position="169"/>
    </location>
</feature>
<organism evidence="4 5">
    <name type="scientific">Acidocella aquatica</name>
    <dbReference type="NCBI Taxonomy" id="1922313"/>
    <lineage>
        <taxon>Bacteria</taxon>
        <taxon>Pseudomonadati</taxon>
        <taxon>Pseudomonadota</taxon>
        <taxon>Alphaproteobacteria</taxon>
        <taxon>Acetobacterales</taxon>
        <taxon>Acidocellaceae</taxon>
        <taxon>Acidocella</taxon>
    </lineage>
</organism>